<evidence type="ECO:0000313" key="4">
    <source>
        <dbReference type="Proteomes" id="UP001595880"/>
    </source>
</evidence>
<gene>
    <name evidence="3" type="ORF">ACFOZ1_02805</name>
</gene>
<feature type="modified residue" description="4-aspartylphosphate" evidence="1">
    <location>
        <position position="53"/>
    </location>
</feature>
<dbReference type="EMBL" id="JBHSDV010000001">
    <property type="protein sequence ID" value="MFC4386732.1"/>
    <property type="molecule type" value="Genomic_DNA"/>
</dbReference>
<dbReference type="Proteomes" id="UP001595880">
    <property type="component" value="Unassembled WGS sequence"/>
</dbReference>
<evidence type="ECO:0000259" key="2">
    <source>
        <dbReference type="PROSITE" id="PS50110"/>
    </source>
</evidence>
<sequence>MRTVLIADDSAFMRKWIKRLVEKSDYTVIGEAINGLDAVKQYQRLRPNIVILDIVMPKSNGLDALAKIMELNPNANVIISSSLATRDNVTRAIQLGAKDFIIKPHFQGLVNILNKIDDE</sequence>
<comment type="caution">
    <text evidence="3">The sequence shown here is derived from an EMBL/GenBank/DDBJ whole genome shotgun (WGS) entry which is preliminary data.</text>
</comment>
<dbReference type="PROSITE" id="PS50110">
    <property type="entry name" value="RESPONSE_REGULATORY"/>
    <property type="match status" value="1"/>
</dbReference>
<dbReference type="Pfam" id="PF00072">
    <property type="entry name" value="Response_reg"/>
    <property type="match status" value="1"/>
</dbReference>
<name>A0ABV8VQK5_9BACI</name>
<protein>
    <submittedName>
        <fullName evidence="3">Response regulator</fullName>
    </submittedName>
</protein>
<reference evidence="4" key="1">
    <citation type="journal article" date="2019" name="Int. J. Syst. Evol. Microbiol.">
        <title>The Global Catalogue of Microorganisms (GCM) 10K type strain sequencing project: providing services to taxonomists for standard genome sequencing and annotation.</title>
        <authorList>
            <consortium name="The Broad Institute Genomics Platform"/>
            <consortium name="The Broad Institute Genome Sequencing Center for Infectious Disease"/>
            <person name="Wu L."/>
            <person name="Ma J."/>
        </authorList>
    </citation>
    <scope>NUCLEOTIDE SEQUENCE [LARGE SCALE GENOMIC DNA]</scope>
    <source>
        <strain evidence="4">KACC 14058</strain>
    </source>
</reference>
<keyword evidence="1" id="KW-0597">Phosphoprotein</keyword>
<keyword evidence="4" id="KW-1185">Reference proteome</keyword>
<dbReference type="SMART" id="SM00448">
    <property type="entry name" value="REC"/>
    <property type="match status" value="1"/>
</dbReference>
<evidence type="ECO:0000256" key="1">
    <source>
        <dbReference type="PROSITE-ProRule" id="PRU00169"/>
    </source>
</evidence>
<dbReference type="InterPro" id="IPR011006">
    <property type="entry name" value="CheY-like_superfamily"/>
</dbReference>
<proteinExistence type="predicted"/>
<dbReference type="Gene3D" id="3.40.50.2300">
    <property type="match status" value="1"/>
</dbReference>
<evidence type="ECO:0000313" key="3">
    <source>
        <dbReference type="EMBL" id="MFC4386732.1"/>
    </source>
</evidence>
<dbReference type="PANTHER" id="PTHR42872:SF6">
    <property type="entry name" value="PROTEIN-GLUTAMATE METHYLESTERASE_PROTEIN-GLUTAMINE GLUTAMINASE"/>
    <property type="match status" value="1"/>
</dbReference>
<organism evidence="3 4">
    <name type="scientific">Gracilibacillus marinus</name>
    <dbReference type="NCBI Taxonomy" id="630535"/>
    <lineage>
        <taxon>Bacteria</taxon>
        <taxon>Bacillati</taxon>
        <taxon>Bacillota</taxon>
        <taxon>Bacilli</taxon>
        <taxon>Bacillales</taxon>
        <taxon>Bacillaceae</taxon>
        <taxon>Gracilibacillus</taxon>
    </lineage>
</organism>
<accession>A0ABV8VQK5</accession>
<dbReference type="RefSeq" id="WP_390195613.1">
    <property type="nucleotide sequence ID" value="NZ_JBHSDV010000001.1"/>
</dbReference>
<dbReference type="PANTHER" id="PTHR42872">
    <property type="entry name" value="PROTEIN-GLUTAMATE METHYLESTERASE/PROTEIN-GLUTAMINE GLUTAMINASE"/>
    <property type="match status" value="1"/>
</dbReference>
<feature type="domain" description="Response regulatory" evidence="2">
    <location>
        <begin position="3"/>
        <end position="118"/>
    </location>
</feature>
<dbReference type="SUPFAM" id="SSF52172">
    <property type="entry name" value="CheY-like"/>
    <property type="match status" value="1"/>
</dbReference>
<dbReference type="InterPro" id="IPR001789">
    <property type="entry name" value="Sig_transdc_resp-reg_receiver"/>
</dbReference>